<keyword evidence="3" id="KW-1185">Reference proteome</keyword>
<evidence type="ECO:0000313" key="3">
    <source>
        <dbReference type="Proteomes" id="UP000437017"/>
    </source>
</evidence>
<feature type="compositionally biased region" description="Basic and acidic residues" evidence="1">
    <location>
        <begin position="18"/>
        <end position="31"/>
    </location>
</feature>
<evidence type="ECO:0000256" key="1">
    <source>
        <dbReference type="SAM" id="MobiDB-lite"/>
    </source>
</evidence>
<dbReference type="Proteomes" id="UP000437017">
    <property type="component" value="Unassembled WGS sequence"/>
</dbReference>
<dbReference type="OrthoDB" id="5585231at2759"/>
<proteinExistence type="predicted"/>
<feature type="region of interest" description="Disordered" evidence="1">
    <location>
        <begin position="132"/>
        <end position="157"/>
    </location>
</feature>
<gene>
    <name evidence="2" type="ORF">E2I00_013162</name>
</gene>
<comment type="caution">
    <text evidence="2">The sequence shown here is derived from an EMBL/GenBank/DDBJ whole genome shotgun (WGS) entry which is preliminary data.</text>
</comment>
<organism evidence="2 3">
    <name type="scientific">Balaenoptera physalus</name>
    <name type="common">Fin whale</name>
    <name type="synonym">Balaena physalus</name>
    <dbReference type="NCBI Taxonomy" id="9770"/>
    <lineage>
        <taxon>Eukaryota</taxon>
        <taxon>Metazoa</taxon>
        <taxon>Chordata</taxon>
        <taxon>Craniata</taxon>
        <taxon>Vertebrata</taxon>
        <taxon>Euteleostomi</taxon>
        <taxon>Mammalia</taxon>
        <taxon>Eutheria</taxon>
        <taxon>Laurasiatheria</taxon>
        <taxon>Artiodactyla</taxon>
        <taxon>Whippomorpha</taxon>
        <taxon>Cetacea</taxon>
        <taxon>Mysticeti</taxon>
        <taxon>Balaenopteridae</taxon>
        <taxon>Balaenoptera</taxon>
    </lineage>
</organism>
<feature type="non-terminal residue" evidence="2">
    <location>
        <position position="157"/>
    </location>
</feature>
<dbReference type="AlphaFoldDB" id="A0A6A1Q949"/>
<protein>
    <submittedName>
        <fullName evidence="2">Uncharacterized protein</fullName>
    </submittedName>
</protein>
<evidence type="ECO:0000313" key="2">
    <source>
        <dbReference type="EMBL" id="KAB0403653.1"/>
    </source>
</evidence>
<feature type="compositionally biased region" description="Polar residues" evidence="1">
    <location>
        <begin position="54"/>
        <end position="69"/>
    </location>
</feature>
<sequence length="157" mass="17142">MQPPACSYSLEKDEDTPEEGRHPKAETEQPHLSKKHCQNQGKLLHFDRQAPGRASTSPTLRSCKESSGSPHRLSNGLFGSPEESSHSLWPLRLHSRLPLDPKTALNAADSFELQMAPSDEFALPVLQSLNEGSLPQASLPRSGGQPAPSRAPRLPRP</sequence>
<dbReference type="Pfam" id="PF15720">
    <property type="entry name" value="DUF4675"/>
    <property type="match status" value="1"/>
</dbReference>
<feature type="compositionally biased region" description="Low complexity" evidence="1">
    <location>
        <begin position="146"/>
        <end position="157"/>
    </location>
</feature>
<dbReference type="EMBL" id="SGJD01000752">
    <property type="protein sequence ID" value="KAB0403653.1"/>
    <property type="molecule type" value="Genomic_DNA"/>
</dbReference>
<name>A0A6A1Q949_BALPH</name>
<reference evidence="2 3" key="1">
    <citation type="journal article" date="2019" name="PLoS ONE">
        <title>Genomic analyses reveal an absence of contemporary introgressive admixture between fin whales and blue whales, despite known hybrids.</title>
        <authorList>
            <person name="Westbury M.V."/>
            <person name="Petersen B."/>
            <person name="Lorenzen E.D."/>
        </authorList>
    </citation>
    <scope>NUCLEOTIDE SEQUENCE [LARGE SCALE GENOMIC DNA]</scope>
    <source>
        <strain evidence="2">FinWhale-01</strain>
    </source>
</reference>
<feature type="region of interest" description="Disordered" evidence="1">
    <location>
        <begin position="1"/>
        <end position="87"/>
    </location>
</feature>
<accession>A0A6A1Q949</accession>